<organism evidence="2 3">
    <name type="scientific">Zasmidium cellare ATCC 36951</name>
    <dbReference type="NCBI Taxonomy" id="1080233"/>
    <lineage>
        <taxon>Eukaryota</taxon>
        <taxon>Fungi</taxon>
        <taxon>Dikarya</taxon>
        <taxon>Ascomycota</taxon>
        <taxon>Pezizomycotina</taxon>
        <taxon>Dothideomycetes</taxon>
        <taxon>Dothideomycetidae</taxon>
        <taxon>Mycosphaerellales</taxon>
        <taxon>Mycosphaerellaceae</taxon>
        <taxon>Zasmidium</taxon>
    </lineage>
</organism>
<dbReference type="Proteomes" id="UP000799537">
    <property type="component" value="Unassembled WGS sequence"/>
</dbReference>
<keyword evidence="1" id="KW-0812">Transmembrane</keyword>
<proteinExistence type="predicted"/>
<dbReference type="AlphaFoldDB" id="A0A6A6CL03"/>
<dbReference type="RefSeq" id="XP_033668806.1">
    <property type="nucleotide sequence ID" value="XM_033806169.1"/>
</dbReference>
<feature type="transmembrane region" description="Helical" evidence="1">
    <location>
        <begin position="174"/>
        <end position="196"/>
    </location>
</feature>
<evidence type="ECO:0000313" key="2">
    <source>
        <dbReference type="EMBL" id="KAF2167917.1"/>
    </source>
</evidence>
<keyword evidence="3" id="KW-1185">Reference proteome</keyword>
<name>A0A6A6CL03_ZASCE</name>
<evidence type="ECO:0000313" key="3">
    <source>
        <dbReference type="Proteomes" id="UP000799537"/>
    </source>
</evidence>
<feature type="transmembrane region" description="Helical" evidence="1">
    <location>
        <begin position="211"/>
        <end position="233"/>
    </location>
</feature>
<dbReference type="EMBL" id="ML993592">
    <property type="protein sequence ID" value="KAF2167917.1"/>
    <property type="molecule type" value="Genomic_DNA"/>
</dbReference>
<accession>A0A6A6CL03</accession>
<feature type="transmembrane region" description="Helical" evidence="1">
    <location>
        <begin position="268"/>
        <end position="290"/>
    </location>
</feature>
<protein>
    <submittedName>
        <fullName evidence="2">Uncharacterized protein</fullName>
    </submittedName>
</protein>
<keyword evidence="1" id="KW-1133">Transmembrane helix</keyword>
<sequence length="292" mass="32923">MALVCHELIIRTPATGGDSAEQLKAQQSCNQIEQVYQQFGAIKDGKEEFSKTYLTDKKMLLLYTKSSQKILQLVEPDSSGGFQYPTVFEQNLGSMEDAMHQMSQSFVKAAAVDLIDTPTFKLCRRKWNILKELSDGMHRRWSNENRVKPWDEIVDVIPEKSFSKILDQKKGNRFYWTLWLTVFAMTCNSATFALAYKYSSPEPGTARDADFWLLLQGSIMQWFSLLIAGSALWSKVTSPMWTWMVPTIVALVSSLVAIPLYLKVPTAWSAFLTTVGSAVQAFMTVQLAAIGQ</sequence>
<evidence type="ECO:0000256" key="1">
    <source>
        <dbReference type="SAM" id="Phobius"/>
    </source>
</evidence>
<gene>
    <name evidence="2" type="ORF">M409DRAFT_22063</name>
</gene>
<feature type="transmembrane region" description="Helical" evidence="1">
    <location>
        <begin position="240"/>
        <end position="262"/>
    </location>
</feature>
<dbReference type="OrthoDB" id="3560543at2759"/>
<reference evidence="2" key="1">
    <citation type="journal article" date="2020" name="Stud. Mycol.">
        <title>101 Dothideomycetes genomes: a test case for predicting lifestyles and emergence of pathogens.</title>
        <authorList>
            <person name="Haridas S."/>
            <person name="Albert R."/>
            <person name="Binder M."/>
            <person name="Bloem J."/>
            <person name="Labutti K."/>
            <person name="Salamov A."/>
            <person name="Andreopoulos B."/>
            <person name="Baker S."/>
            <person name="Barry K."/>
            <person name="Bills G."/>
            <person name="Bluhm B."/>
            <person name="Cannon C."/>
            <person name="Castanera R."/>
            <person name="Culley D."/>
            <person name="Daum C."/>
            <person name="Ezra D."/>
            <person name="Gonzalez J."/>
            <person name="Henrissat B."/>
            <person name="Kuo A."/>
            <person name="Liang C."/>
            <person name="Lipzen A."/>
            <person name="Lutzoni F."/>
            <person name="Magnuson J."/>
            <person name="Mondo S."/>
            <person name="Nolan M."/>
            <person name="Ohm R."/>
            <person name="Pangilinan J."/>
            <person name="Park H.-J."/>
            <person name="Ramirez L."/>
            <person name="Alfaro M."/>
            <person name="Sun H."/>
            <person name="Tritt A."/>
            <person name="Yoshinaga Y."/>
            <person name="Zwiers L.-H."/>
            <person name="Turgeon B."/>
            <person name="Goodwin S."/>
            <person name="Spatafora J."/>
            <person name="Crous P."/>
            <person name="Grigoriev I."/>
        </authorList>
    </citation>
    <scope>NUCLEOTIDE SEQUENCE</scope>
    <source>
        <strain evidence="2">ATCC 36951</strain>
    </source>
</reference>
<dbReference type="GeneID" id="54559441"/>
<keyword evidence="1" id="KW-0472">Membrane</keyword>